<feature type="region of interest" description="Disordered" evidence="8">
    <location>
        <begin position="482"/>
        <end position="559"/>
    </location>
</feature>
<dbReference type="OrthoDB" id="6141102at2759"/>
<keyword evidence="5" id="KW-0805">Transcription regulation</keyword>
<dbReference type="EMBL" id="UYSG01000047">
    <property type="protein sequence ID" value="VDL15777.1"/>
    <property type="molecule type" value="Genomic_DNA"/>
</dbReference>
<dbReference type="GO" id="GO:0035098">
    <property type="term" value="C:ESC/E(Z) complex"/>
    <property type="evidence" value="ECO:0007669"/>
    <property type="project" value="TreeGrafter"/>
</dbReference>
<protein>
    <recommendedName>
        <fullName evidence="1">[histone H3]-lysine(27) N-trimethyltransferase</fullName>
        <ecNumber evidence="1">2.1.1.356</ecNumber>
    </recommendedName>
</protein>
<keyword evidence="6" id="KW-0804">Transcription</keyword>
<keyword evidence="3" id="KW-0808">Transferase</keyword>
<dbReference type="PANTHER" id="PTHR45747">
    <property type="entry name" value="HISTONE-LYSINE N-METHYLTRANSFERASE E(Z)"/>
    <property type="match status" value="1"/>
</dbReference>
<dbReference type="WBParaSite" id="HDID_0000037601-mRNA-1">
    <property type="protein sequence ID" value="HDID_0000037601-mRNA-1"/>
    <property type="gene ID" value="HDID_0000037601"/>
</dbReference>
<keyword evidence="2" id="KW-0489">Methyltransferase</keyword>
<dbReference type="PANTHER" id="PTHR45747:SF4">
    <property type="entry name" value="HISTONE-LYSINE N-METHYLTRANSFERASE E(Z)"/>
    <property type="match status" value="1"/>
</dbReference>
<dbReference type="AlphaFoldDB" id="A0A158QBR7"/>
<evidence type="ECO:0000256" key="6">
    <source>
        <dbReference type="ARBA" id="ARBA00023163"/>
    </source>
</evidence>
<dbReference type="SMART" id="SM00317">
    <property type="entry name" value="SET"/>
    <property type="match status" value="1"/>
</dbReference>
<dbReference type="SUPFAM" id="SSF82199">
    <property type="entry name" value="SET domain"/>
    <property type="match status" value="1"/>
</dbReference>
<evidence type="ECO:0000259" key="9">
    <source>
        <dbReference type="PROSITE" id="PS50280"/>
    </source>
</evidence>
<dbReference type="InterPro" id="IPR045318">
    <property type="entry name" value="EZH1/2-like"/>
</dbReference>
<feature type="compositionally biased region" description="Basic and acidic residues" evidence="8">
    <location>
        <begin position="546"/>
        <end position="556"/>
    </location>
</feature>
<dbReference type="InterPro" id="IPR048358">
    <property type="entry name" value="EZH1/2_MCSS"/>
</dbReference>
<dbReference type="STRING" id="6216.A0A158QBR7"/>
<evidence type="ECO:0000313" key="12">
    <source>
        <dbReference type="Proteomes" id="UP000274504"/>
    </source>
</evidence>
<evidence type="ECO:0000313" key="13">
    <source>
        <dbReference type="WBParaSite" id="HDID_0000037601-mRNA-1"/>
    </source>
</evidence>
<dbReference type="Pfam" id="PF00856">
    <property type="entry name" value="SET"/>
    <property type="match status" value="1"/>
</dbReference>
<feature type="domain" description="SET" evidence="9">
    <location>
        <begin position="667"/>
        <end position="766"/>
    </location>
</feature>
<dbReference type="PROSITE" id="PS51633">
    <property type="entry name" value="CXC"/>
    <property type="match status" value="1"/>
</dbReference>
<evidence type="ECO:0000256" key="4">
    <source>
        <dbReference type="ARBA" id="ARBA00022691"/>
    </source>
</evidence>
<evidence type="ECO:0000256" key="5">
    <source>
        <dbReference type="ARBA" id="ARBA00023015"/>
    </source>
</evidence>
<feature type="compositionally biased region" description="Polar residues" evidence="8">
    <location>
        <begin position="504"/>
        <end position="518"/>
    </location>
</feature>
<feature type="region of interest" description="Disordered" evidence="8">
    <location>
        <begin position="1"/>
        <end position="64"/>
    </location>
</feature>
<dbReference type="Pfam" id="PF18264">
    <property type="entry name" value="preSET_CXC"/>
    <property type="match status" value="1"/>
</dbReference>
<feature type="compositionally biased region" description="Polar residues" evidence="8">
    <location>
        <begin position="269"/>
        <end position="280"/>
    </location>
</feature>
<dbReference type="Proteomes" id="UP000274504">
    <property type="component" value="Unassembled WGS sequence"/>
</dbReference>
<dbReference type="CDD" id="cd10519">
    <property type="entry name" value="SET_EZH"/>
    <property type="match status" value="1"/>
</dbReference>
<dbReference type="InterPro" id="IPR046341">
    <property type="entry name" value="SET_dom_sf"/>
</dbReference>
<evidence type="ECO:0000256" key="1">
    <source>
        <dbReference type="ARBA" id="ARBA00012186"/>
    </source>
</evidence>
<feature type="compositionally biased region" description="Low complexity" evidence="8">
    <location>
        <begin position="28"/>
        <end position="50"/>
    </location>
</feature>
<dbReference type="GO" id="GO:0003682">
    <property type="term" value="F:chromatin binding"/>
    <property type="evidence" value="ECO:0007669"/>
    <property type="project" value="TreeGrafter"/>
</dbReference>
<evidence type="ECO:0000256" key="2">
    <source>
        <dbReference type="ARBA" id="ARBA00022603"/>
    </source>
</evidence>
<evidence type="ECO:0000256" key="3">
    <source>
        <dbReference type="ARBA" id="ARBA00022679"/>
    </source>
</evidence>
<dbReference type="Gene3D" id="2.170.270.10">
    <property type="entry name" value="SET domain"/>
    <property type="match status" value="1"/>
</dbReference>
<name>A0A158QBR7_HYMDI</name>
<dbReference type="GO" id="GO:0140951">
    <property type="term" value="F:histone H3K27 trimethyltransferase activity"/>
    <property type="evidence" value="ECO:0007669"/>
    <property type="project" value="UniProtKB-EC"/>
</dbReference>
<reference evidence="13" key="1">
    <citation type="submission" date="2016-04" db="UniProtKB">
        <authorList>
            <consortium name="WormBaseParasite"/>
        </authorList>
    </citation>
    <scope>IDENTIFICATION</scope>
</reference>
<feature type="region of interest" description="Disordered" evidence="8">
    <location>
        <begin position="636"/>
        <end position="655"/>
    </location>
</feature>
<gene>
    <name evidence="11" type="ORF">HDID_LOCUS377</name>
</gene>
<accession>A0A158QBR7</accession>
<dbReference type="GO" id="GO:0031507">
    <property type="term" value="P:heterochromatin formation"/>
    <property type="evidence" value="ECO:0007669"/>
    <property type="project" value="TreeGrafter"/>
</dbReference>
<dbReference type="EC" id="2.1.1.356" evidence="1"/>
<evidence type="ECO:0000313" key="11">
    <source>
        <dbReference type="EMBL" id="VDL15777.1"/>
    </source>
</evidence>
<proteinExistence type="predicted"/>
<dbReference type="InterPro" id="IPR001214">
    <property type="entry name" value="SET_dom"/>
</dbReference>
<evidence type="ECO:0000259" key="10">
    <source>
        <dbReference type="PROSITE" id="PS51633"/>
    </source>
</evidence>
<sequence>ASRNPGRRSKRSTGGGLGGDDKESITGSIASNASTSRRSRAGRSQATTSSPKLTTAAQRVGKHKNTLEDEIREIYNEIKQKYTLEKWGRVAAIYRKNDIVINKQLKRAAEACERHKNSIVTAPIEIPQLCNQLGHFEAKINGHYAHVGVNVIPVVEPIPSMSNWSPLQKNFSVEDECVLNNLPYMGDQANDDPFLEELVKDYYDGVHGSFPFDFEERFTVSLVDTVYCKWDSLSNTDGFDKMKVPRLSEGEEELNASKASAGMDEAQLRSPSRKSASIPHSSDMRIPHAIFLAIADTFGSIDNVAELRSKYYNLLAAQHSADEDQEHPPSFPNLDEPEEVNNFYKVNQKKPTRFHALHTFRLLFCRRCYKYDCTTHPFQTTETMWCHRMTHDKLDKASLPLCGPECLRTTDGEVSLTEAEIDREFPTWEIVERTLFEVLAPLYVPQGTGAINYKWCCVLSDLLKTRTCKQILLYTEHVRRTNPSLLHGPDGGQSRLVDEKNRDLNGTSRASKPATNKSGEIFIDLVSSSDPGHAKNNNNRQRKNAKKETDPNDKRSNPYAPCDHPGVPCNQDCPCKQANTRCEKFCQCVHDCSNRFRGCQCRGQCVKSCPCVISNRECDPDVCKCFKEQKSIKHDASTAVESDSGGSGSSSHNGHCRNVSLQRGLRKHLLLAPSDVAGWGIFLKESVVKDDFIYEYCGEVVSQNEAERRGRIYDKIVCSFLFDLTLQTCVDAMRKGNKIRFANHSVNPNCYAKDIKAGEELFFDYSYGPSYQNQYVAMERDEKMTLATQEAAKALVDGGVSFDESML</sequence>
<reference evidence="11 12" key="2">
    <citation type="submission" date="2018-11" db="EMBL/GenBank/DDBJ databases">
        <authorList>
            <consortium name="Pathogen Informatics"/>
        </authorList>
    </citation>
    <scope>NUCLEOTIDE SEQUENCE [LARGE SCALE GENOMIC DNA]</scope>
</reference>
<feature type="region of interest" description="Disordered" evidence="8">
    <location>
        <begin position="250"/>
        <end position="280"/>
    </location>
</feature>
<dbReference type="InterPro" id="IPR041355">
    <property type="entry name" value="Pre-SET_CXC"/>
</dbReference>
<keyword evidence="4" id="KW-0949">S-adenosyl-L-methionine</keyword>
<feature type="domain" description="CXC" evidence="10">
    <location>
        <begin position="540"/>
        <end position="643"/>
    </location>
</feature>
<dbReference type="Pfam" id="PF21358">
    <property type="entry name" value="Ezh2_MCSS"/>
    <property type="match status" value="1"/>
</dbReference>
<dbReference type="InterPro" id="IPR026489">
    <property type="entry name" value="CXC_dom"/>
</dbReference>
<evidence type="ECO:0000256" key="8">
    <source>
        <dbReference type="SAM" id="MobiDB-lite"/>
    </source>
</evidence>
<feature type="compositionally biased region" description="Basic residues" evidence="8">
    <location>
        <begin position="1"/>
        <end position="11"/>
    </location>
</feature>
<dbReference type="GO" id="GO:0032259">
    <property type="term" value="P:methylation"/>
    <property type="evidence" value="ECO:0007669"/>
    <property type="project" value="UniProtKB-KW"/>
</dbReference>
<evidence type="ECO:0000256" key="7">
    <source>
        <dbReference type="ARBA" id="ARBA00048568"/>
    </source>
</evidence>
<dbReference type="PROSITE" id="PS50280">
    <property type="entry name" value="SET"/>
    <property type="match status" value="1"/>
</dbReference>
<organism evidence="13">
    <name type="scientific">Hymenolepis diminuta</name>
    <name type="common">Rat tapeworm</name>
    <dbReference type="NCBI Taxonomy" id="6216"/>
    <lineage>
        <taxon>Eukaryota</taxon>
        <taxon>Metazoa</taxon>
        <taxon>Spiralia</taxon>
        <taxon>Lophotrochozoa</taxon>
        <taxon>Platyhelminthes</taxon>
        <taxon>Cestoda</taxon>
        <taxon>Eucestoda</taxon>
        <taxon>Cyclophyllidea</taxon>
        <taxon>Hymenolepididae</taxon>
        <taxon>Hymenolepis</taxon>
    </lineage>
</organism>
<comment type="catalytic activity">
    <reaction evidence="7">
        <text>L-lysyl(27)-[histone H3] + 3 S-adenosyl-L-methionine = N(6),N(6),N(6)-trimethyl-L-lysyl(27)-[histone H3] + 3 S-adenosyl-L-homocysteine + 3 H(+)</text>
        <dbReference type="Rhea" id="RHEA:60292"/>
        <dbReference type="Rhea" id="RHEA-COMP:15535"/>
        <dbReference type="Rhea" id="RHEA-COMP:15548"/>
        <dbReference type="ChEBI" id="CHEBI:15378"/>
        <dbReference type="ChEBI" id="CHEBI:29969"/>
        <dbReference type="ChEBI" id="CHEBI:57856"/>
        <dbReference type="ChEBI" id="CHEBI:59789"/>
        <dbReference type="ChEBI" id="CHEBI:61961"/>
        <dbReference type="EC" id="2.1.1.356"/>
    </reaction>
</comment>